<keyword evidence="1" id="KW-0472">Membrane</keyword>
<proteinExistence type="predicted"/>
<sequence length="134" mass="15387">MGYSDPDRDFYLLITAMAFIGGVGVLVYMVVWMIRSSVDTARWRADRERETEQLRYEAKKADAALVNDMLDWGIPYDDVIAHRSVYTDHKGIDTFVYSLPHDQLVERFQQAAWIHSHVIGSFGGRHPAPELSQQ</sequence>
<dbReference type="RefSeq" id="WP_368574503.1">
    <property type="nucleotide sequence ID" value="NZ_JBDLOU010000118.1"/>
</dbReference>
<evidence type="ECO:0000256" key="1">
    <source>
        <dbReference type="SAM" id="Phobius"/>
    </source>
</evidence>
<feature type="transmembrane region" description="Helical" evidence="1">
    <location>
        <begin position="12"/>
        <end position="34"/>
    </location>
</feature>
<dbReference type="Proteomes" id="UP001558474">
    <property type="component" value="Unassembled WGS sequence"/>
</dbReference>
<evidence type="ECO:0000313" key="2">
    <source>
        <dbReference type="EMBL" id="MEX3742811.1"/>
    </source>
</evidence>
<evidence type="ECO:0000313" key="3">
    <source>
        <dbReference type="Proteomes" id="UP001558474"/>
    </source>
</evidence>
<accession>A0ABV3VRI1</accession>
<dbReference type="EMBL" id="JBDLOU010000118">
    <property type="protein sequence ID" value="MEX3742811.1"/>
    <property type="molecule type" value="Genomic_DNA"/>
</dbReference>
<gene>
    <name evidence="2" type="ORF">ABFW12_31680</name>
</gene>
<protein>
    <submittedName>
        <fullName evidence="2">Uncharacterized protein</fullName>
    </submittedName>
</protein>
<keyword evidence="1" id="KW-1133">Transmembrane helix</keyword>
<name>A0ABV3VRI1_9MYCO</name>
<reference evidence="2 3" key="1">
    <citation type="submission" date="2024-04" db="EMBL/GenBank/DDBJ databases">
        <title>Genomic Markers of Mycobacteria.</title>
        <authorList>
            <person name="Soliman M.S."/>
            <person name="Elkholy A."/>
            <person name="Soliman N.S."/>
            <person name="Abbas A."/>
            <person name="Khayrat S."/>
            <person name="Shawky S."/>
        </authorList>
    </citation>
    <scope>NUCLEOTIDE SEQUENCE [LARGE SCALE GENOMIC DNA]</scope>
    <source>
        <strain evidence="2 3">Egy-CU-AM5</strain>
    </source>
</reference>
<keyword evidence="1" id="KW-0812">Transmembrane</keyword>
<organism evidence="2 3">
    <name type="scientific">Mycolicibacterium porcinum</name>
    <dbReference type="NCBI Taxonomy" id="39693"/>
    <lineage>
        <taxon>Bacteria</taxon>
        <taxon>Bacillati</taxon>
        <taxon>Actinomycetota</taxon>
        <taxon>Actinomycetes</taxon>
        <taxon>Mycobacteriales</taxon>
        <taxon>Mycobacteriaceae</taxon>
        <taxon>Mycolicibacterium</taxon>
    </lineage>
</organism>
<keyword evidence="3" id="KW-1185">Reference proteome</keyword>
<comment type="caution">
    <text evidence="2">The sequence shown here is derived from an EMBL/GenBank/DDBJ whole genome shotgun (WGS) entry which is preliminary data.</text>
</comment>